<dbReference type="PANTHER" id="PTHR35810">
    <property type="entry name" value="CYTOPLASMIC PROTEIN-RELATED"/>
    <property type="match status" value="1"/>
</dbReference>
<accession>A0ABX5JI82</accession>
<protein>
    <submittedName>
        <fullName evidence="1">Cell filamentation protein Fic</fullName>
    </submittedName>
</protein>
<evidence type="ECO:0000313" key="2">
    <source>
        <dbReference type="Proteomes" id="UP000251311"/>
    </source>
</evidence>
<keyword evidence="2" id="KW-1185">Reference proteome</keyword>
<dbReference type="PIRSF" id="PIRSF015268">
    <property type="entry name" value="Virulence_RhuM"/>
    <property type="match status" value="1"/>
</dbReference>
<dbReference type="PANTHER" id="PTHR35810:SF1">
    <property type="entry name" value="CYTOPLASMIC PROTEIN"/>
    <property type="match status" value="1"/>
</dbReference>
<name>A0ABX5JI82_9BACT</name>
<dbReference type="EMBL" id="MUXF01000010">
    <property type="protein sequence ID" value="PUE66221.1"/>
    <property type="molecule type" value="Genomic_DNA"/>
</dbReference>
<organism evidence="1 2">
    <name type="scientific">Arcobacter lacus</name>
    <dbReference type="NCBI Taxonomy" id="1912876"/>
    <lineage>
        <taxon>Bacteria</taxon>
        <taxon>Pseudomonadati</taxon>
        <taxon>Campylobacterota</taxon>
        <taxon>Epsilonproteobacteria</taxon>
        <taxon>Campylobacterales</taxon>
        <taxon>Arcobacteraceae</taxon>
        <taxon>Arcobacter</taxon>
    </lineage>
</organism>
<evidence type="ECO:0000313" key="1">
    <source>
        <dbReference type="EMBL" id="PUE66221.1"/>
    </source>
</evidence>
<dbReference type="RefSeq" id="WP_108527698.1">
    <property type="nucleotide sequence ID" value="NZ_MUXF01000010.1"/>
</dbReference>
<dbReference type="Proteomes" id="UP000251311">
    <property type="component" value="Unassembled WGS sequence"/>
</dbReference>
<reference evidence="1 2" key="1">
    <citation type="submission" date="2017-02" db="EMBL/GenBank/DDBJ databases">
        <title>Arcobacter lacus sp. nov., a new species isolated from reclaimed water.</title>
        <authorList>
            <person name="Figueras M.J."/>
            <person name="Perez-Cataluna A."/>
            <person name="Salas-Masso N."/>
        </authorList>
    </citation>
    <scope>NUCLEOTIDE SEQUENCE [LARGE SCALE GENOMIC DNA]</scope>
    <source>
        <strain evidence="1 2">RW43-9</strain>
    </source>
</reference>
<dbReference type="Pfam" id="PF13310">
    <property type="entry name" value="Virulence_RhuM"/>
    <property type="match status" value="1"/>
</dbReference>
<gene>
    <name evidence="1" type="ORF">B0175_05805</name>
</gene>
<proteinExistence type="predicted"/>
<comment type="caution">
    <text evidence="1">The sequence shown here is derived from an EMBL/GenBank/DDBJ whole genome shotgun (WGS) entry which is preliminary data.</text>
</comment>
<dbReference type="InterPro" id="IPR011204">
    <property type="entry name" value="Virulence_RhuM-like"/>
</dbReference>
<sequence length="343" mass="40198">MNTQSEAFLKDNLSSSDIIIYEAIDGKTKIETRVSNENIWLSQAQICKLYGKAKSTISEHIKAIFEDEELDKNSTVRNFRTVQIEGDREVTRDIEHYNLDMIIALGFKVRSNIGTKFRVWANSKLKEYIEKGFVLDDDRFKSGTQMQYFDELQKRLRDIRISERFFYQKIKDIYMTSVDYDPKDEKTVEFFKIVQNKLLWAVSNQTAAELIFNRIDISKHLLGMSSFDKDSKYITKKDVSIAKNYLCEDEIKLLGLLVEQYLAFAETMASQRIPMHMKDWIARLDIILSLNGRELLQNAGKISHEIAKQKSEIEYLKYKENKKELERIESFKELEADIKNLGK</sequence>